<dbReference type="InterPro" id="IPR007360">
    <property type="entry name" value="SirB"/>
</dbReference>
<dbReference type="RefSeq" id="WP_113931621.1">
    <property type="nucleotide sequence ID" value="NZ_JACCEU010000001.1"/>
</dbReference>
<evidence type="ECO:0000313" key="3">
    <source>
        <dbReference type="Proteomes" id="UP000253628"/>
    </source>
</evidence>
<dbReference type="PANTHER" id="PTHR39594">
    <property type="entry name" value="PROTEIN YCHQ"/>
    <property type="match status" value="1"/>
</dbReference>
<keyword evidence="3" id="KW-1185">Reference proteome</keyword>
<dbReference type="OrthoDB" id="5588650at2"/>
<feature type="transmembrane region" description="Helical" evidence="1">
    <location>
        <begin position="39"/>
        <end position="62"/>
    </location>
</feature>
<proteinExistence type="predicted"/>
<reference evidence="2 3" key="1">
    <citation type="submission" date="2018-06" db="EMBL/GenBank/DDBJ databases">
        <title>Genomic Encyclopedia of Type Strains, Phase IV (KMG-IV): sequencing the most valuable type-strain genomes for metagenomic binning, comparative biology and taxonomic classification.</title>
        <authorList>
            <person name="Goeker M."/>
        </authorList>
    </citation>
    <scope>NUCLEOTIDE SEQUENCE [LARGE SCALE GENOMIC DNA]</scope>
    <source>
        <strain evidence="2 3">DSM 25520</strain>
    </source>
</reference>
<dbReference type="PANTHER" id="PTHR39594:SF1">
    <property type="entry name" value="PROTEIN YCHQ"/>
    <property type="match status" value="1"/>
</dbReference>
<dbReference type="Pfam" id="PF04247">
    <property type="entry name" value="SirB"/>
    <property type="match status" value="1"/>
</dbReference>
<evidence type="ECO:0000256" key="1">
    <source>
        <dbReference type="SAM" id="Phobius"/>
    </source>
</evidence>
<sequence>MNYALIKHLHITAAVLSILFFVLRAYWSVAGSARLQGRFVKIAPHVIDTVLLVCGVILASMIGADQPWILAKIVGLILYIGVGTIAIKRGKTPGTRAIAAIIAVLIFFYIVGVAISHNPLSWFA</sequence>
<dbReference type="PIRSF" id="PIRSF005610">
    <property type="entry name" value="SirB"/>
    <property type="match status" value="1"/>
</dbReference>
<dbReference type="AlphaFoldDB" id="A0A366HK68"/>
<comment type="caution">
    <text evidence="2">The sequence shown here is derived from an EMBL/GenBank/DDBJ whole genome shotgun (WGS) entry which is preliminary data.</text>
</comment>
<evidence type="ECO:0000313" key="2">
    <source>
        <dbReference type="EMBL" id="RBP43339.1"/>
    </source>
</evidence>
<feature type="transmembrane region" description="Helical" evidence="1">
    <location>
        <begin position="68"/>
        <end position="86"/>
    </location>
</feature>
<feature type="transmembrane region" description="Helical" evidence="1">
    <location>
        <begin position="98"/>
        <end position="117"/>
    </location>
</feature>
<dbReference type="EMBL" id="QNRQ01000001">
    <property type="protein sequence ID" value="RBP43339.1"/>
    <property type="molecule type" value="Genomic_DNA"/>
</dbReference>
<gene>
    <name evidence="2" type="ORF">DFR37_101469</name>
</gene>
<organism evidence="2 3">
    <name type="scientific">Eoetvoesiella caeni</name>
    <dbReference type="NCBI Taxonomy" id="645616"/>
    <lineage>
        <taxon>Bacteria</taxon>
        <taxon>Pseudomonadati</taxon>
        <taxon>Pseudomonadota</taxon>
        <taxon>Betaproteobacteria</taxon>
        <taxon>Burkholderiales</taxon>
        <taxon>Alcaligenaceae</taxon>
        <taxon>Eoetvoesiella</taxon>
    </lineage>
</organism>
<feature type="transmembrane region" description="Helical" evidence="1">
    <location>
        <begin position="6"/>
        <end position="27"/>
    </location>
</feature>
<dbReference type="GO" id="GO:0005886">
    <property type="term" value="C:plasma membrane"/>
    <property type="evidence" value="ECO:0007669"/>
    <property type="project" value="TreeGrafter"/>
</dbReference>
<keyword evidence="1" id="KW-0472">Membrane</keyword>
<dbReference type="Proteomes" id="UP000253628">
    <property type="component" value="Unassembled WGS sequence"/>
</dbReference>
<keyword evidence="1" id="KW-1133">Transmembrane helix</keyword>
<keyword evidence="1" id="KW-0812">Transmembrane</keyword>
<protein>
    <submittedName>
        <fullName evidence="2">Putative membrane protein SirB2</fullName>
    </submittedName>
</protein>
<name>A0A366HK68_9BURK</name>
<accession>A0A366HK68</accession>